<dbReference type="Proteomes" id="UP000266178">
    <property type="component" value="Unassembled WGS sequence"/>
</dbReference>
<evidence type="ECO:0000313" key="1">
    <source>
        <dbReference type="EMBL" id="RIH93171.1"/>
    </source>
</evidence>
<proteinExistence type="predicted"/>
<dbReference type="RefSeq" id="WP_119356476.1">
    <property type="nucleotide sequence ID" value="NZ_BJXM01000014.1"/>
</dbReference>
<accession>A0A399FE51</accession>
<evidence type="ECO:0000313" key="2">
    <source>
        <dbReference type="Proteomes" id="UP000266178"/>
    </source>
</evidence>
<organism evidence="1 2">
    <name type="scientific">Meiothermus granaticius NBRC 107808</name>
    <dbReference type="NCBI Taxonomy" id="1227551"/>
    <lineage>
        <taxon>Bacteria</taxon>
        <taxon>Thermotogati</taxon>
        <taxon>Deinococcota</taxon>
        <taxon>Deinococci</taxon>
        <taxon>Thermales</taxon>
        <taxon>Thermaceae</taxon>
        <taxon>Meiothermus</taxon>
    </lineage>
</organism>
<dbReference type="EMBL" id="QWLB01000009">
    <property type="protein sequence ID" value="RIH93171.1"/>
    <property type="molecule type" value="Genomic_DNA"/>
</dbReference>
<keyword evidence="2" id="KW-1185">Reference proteome</keyword>
<comment type="caution">
    <text evidence="1">The sequence shown here is derived from an EMBL/GenBank/DDBJ whole genome shotgun (WGS) entry which is preliminary data.</text>
</comment>
<dbReference type="AlphaFoldDB" id="A0A399FE51"/>
<name>A0A399FE51_9DEIN</name>
<protein>
    <submittedName>
        <fullName evidence="1">Uncharacterized protein</fullName>
    </submittedName>
</protein>
<sequence>MASNNKQIRKRIAGLADQILIHQTKIKQEMRKAIPDAKLVAKWKKEIRAWQQEVARLKKRMKG</sequence>
<reference evidence="1 2" key="1">
    <citation type="submission" date="2018-08" db="EMBL/GenBank/DDBJ databases">
        <title>Meiothermus granaticius genome AF-68 sequencing project.</title>
        <authorList>
            <person name="Da Costa M.S."/>
            <person name="Albuquerque L."/>
            <person name="Raposo P."/>
            <person name="Froufe H.J.C."/>
            <person name="Barroso C.S."/>
            <person name="Egas C."/>
        </authorList>
    </citation>
    <scope>NUCLEOTIDE SEQUENCE [LARGE SCALE GENOMIC DNA]</scope>
    <source>
        <strain evidence="1 2">AF-68</strain>
    </source>
</reference>
<gene>
    <name evidence="1" type="ORF">Mgrana_00969</name>
</gene>